<sequence length="230" mass="25384">MKEKLVLKQWLVKVPLDILGLFLCASGIVLAIQSNLGPSPWDVLQVGLSIQLPISIGQASQLVSIVMLLFTWYKGIIPGIGTLAEAFFIGFFIDLIYKYIPICTPEETLFRIIMLVAGISMLAFGIVTSLKAGLGVGSRDQLMEYLIGKTGRPVEKVRPIMELIALVIGALLKGPIGIGSIFVATFIGYLIRFSAKILNYNFDAYNHYTLLDMWNNSNFSKEKSIANKHI</sequence>
<dbReference type="EMBL" id="CP001056">
    <property type="protein sequence ID" value="ACD24952.1"/>
    <property type="molecule type" value="Genomic_DNA"/>
</dbReference>
<feature type="transmembrane region" description="Helical" evidence="1">
    <location>
        <begin position="12"/>
        <end position="32"/>
    </location>
</feature>
<dbReference type="Pfam" id="PF19700">
    <property type="entry name" value="DUF6198"/>
    <property type="match status" value="1"/>
</dbReference>
<feature type="transmembrane region" description="Helical" evidence="1">
    <location>
        <begin position="76"/>
        <end position="97"/>
    </location>
</feature>
<evidence type="ECO:0000313" key="2">
    <source>
        <dbReference type="EMBL" id="ACD24952.1"/>
    </source>
</evidence>
<dbReference type="KEGG" id="cbk:CLL_A0627"/>
<name>B2TKM7_CLOBB</name>
<organism evidence="2">
    <name type="scientific">Clostridium botulinum (strain Eklund 17B / Type B)</name>
    <dbReference type="NCBI Taxonomy" id="935198"/>
    <lineage>
        <taxon>Bacteria</taxon>
        <taxon>Bacillati</taxon>
        <taxon>Bacillota</taxon>
        <taxon>Clostridia</taxon>
        <taxon>Eubacteriales</taxon>
        <taxon>Clostridiaceae</taxon>
        <taxon>Clostridium</taxon>
    </lineage>
</organism>
<dbReference type="HOGENOM" id="CLU_083843_0_1_9"/>
<reference evidence="2" key="1">
    <citation type="submission" date="2009-06" db="EMBL/GenBank/DDBJ databases">
        <authorList>
            <consortium name="US DOE Joint Genome Institute (JGI-PGF)"/>
            <person name="Lucas S."/>
            <person name="Copeland A."/>
            <person name="Lapidus A."/>
            <person name="Glavina del Rio T."/>
            <person name="Dalin E."/>
            <person name="Tice H."/>
            <person name="Bruce D."/>
            <person name="Goodwin L."/>
            <person name="Pitluck S."/>
            <person name="Kyrpides N."/>
            <person name="Mavromatis K."/>
            <person name="Ivanova N."/>
            <person name="Saunders E."/>
            <person name="Brettin T."/>
            <person name="Detter J.C."/>
            <person name="Han C."/>
            <person name="Larimer F."/>
            <person name="Land M."/>
            <person name="Hauser L."/>
            <person name="Markowitz V."/>
            <person name="Cheng J.-F."/>
            <person name="Hugenholtz P."/>
            <person name="Woyke T."/>
            <person name="Wu D."/>
            <person name="Gronow S."/>
            <person name="Klenk H.-P."/>
            <person name="Eisen J.A."/>
        </authorList>
    </citation>
    <scope>NUCLEOTIDE SEQUENCE</scope>
    <source>
        <strain evidence="2">Eklund 17B</strain>
    </source>
</reference>
<gene>
    <name evidence="2" type="ordered locus">CLL_A0627</name>
</gene>
<feature type="transmembrane region" description="Helical" evidence="1">
    <location>
        <begin position="163"/>
        <end position="191"/>
    </location>
</feature>
<evidence type="ECO:0000256" key="1">
    <source>
        <dbReference type="SAM" id="Phobius"/>
    </source>
</evidence>
<reference evidence="2" key="2">
    <citation type="submission" date="2009-08" db="EMBL/GenBank/DDBJ databases">
        <authorList>
            <person name="Shrivastava S."/>
            <person name="Brinkac L.M."/>
            <person name="Dodson R.J."/>
            <person name="Harkins D.M."/>
            <person name="Durkin A.S."/>
            <person name="Sutton G."/>
        </authorList>
    </citation>
    <scope>NUCLEOTIDE SEQUENCE</scope>
    <source>
        <strain evidence="2">Eklund 17B</strain>
    </source>
</reference>
<dbReference type="PANTHER" id="PTHR40078:SF1">
    <property type="entry name" value="INTEGRAL MEMBRANE PROTEIN"/>
    <property type="match status" value="1"/>
</dbReference>
<feature type="transmembrane region" description="Helical" evidence="1">
    <location>
        <begin position="109"/>
        <end position="130"/>
    </location>
</feature>
<dbReference type="AlphaFoldDB" id="B2TKM7"/>
<protein>
    <submittedName>
        <fullName evidence="2">YczE</fullName>
    </submittedName>
</protein>
<accession>B2TKM7</accession>
<keyword evidence="1" id="KW-1133">Transmembrane helix</keyword>
<dbReference type="InterPro" id="IPR038750">
    <property type="entry name" value="YczE/YyaS-like"/>
</dbReference>
<accession>U4PH93</accession>
<dbReference type="PANTHER" id="PTHR40078">
    <property type="entry name" value="INTEGRAL MEMBRANE PROTEIN-RELATED"/>
    <property type="match status" value="1"/>
</dbReference>
<dbReference type="PATRIC" id="fig|935198.13.peg.574"/>
<keyword evidence="1" id="KW-0812">Transmembrane</keyword>
<proteinExistence type="predicted"/>
<keyword evidence="1" id="KW-0472">Membrane</keyword>